<evidence type="ECO:0000256" key="1">
    <source>
        <dbReference type="SAM" id="SignalP"/>
    </source>
</evidence>
<dbReference type="InterPro" id="IPR017853">
    <property type="entry name" value="GH"/>
</dbReference>
<reference evidence="3" key="1">
    <citation type="submission" date="2022-10" db="EMBL/GenBank/DDBJ databases">
        <title>Tapping the CABI collections for fungal endophytes: first genome assemblies for Collariella, Neodidymelliopsis, Ascochyta clinopodiicola, Didymella pomorum, Didymosphaeria variabile, Neocosmospora piperis and Neocucurbitaria cava.</title>
        <authorList>
            <person name="Hill R."/>
        </authorList>
    </citation>
    <scope>NUCLEOTIDE SEQUENCE</scope>
    <source>
        <strain evidence="3">IMI 356815</strain>
    </source>
</reference>
<dbReference type="GeneID" id="80914047"/>
<gene>
    <name evidence="3" type="ORF">N0V89_010517</name>
</gene>
<dbReference type="PANTHER" id="PTHR34154">
    <property type="entry name" value="ALKALI-SENSITIVE LINKAGE PROTEIN 1"/>
    <property type="match status" value="1"/>
</dbReference>
<dbReference type="Gene3D" id="3.20.20.80">
    <property type="entry name" value="Glycosidases"/>
    <property type="match status" value="1"/>
</dbReference>
<keyword evidence="4" id="KW-1185">Reference proteome</keyword>
<dbReference type="Pfam" id="PF11790">
    <property type="entry name" value="Glyco_hydro_cc"/>
    <property type="match status" value="1"/>
</dbReference>
<dbReference type="GO" id="GO:0071966">
    <property type="term" value="P:fungal-type cell wall polysaccharide metabolic process"/>
    <property type="evidence" value="ECO:0007669"/>
    <property type="project" value="TreeGrafter"/>
</dbReference>
<dbReference type="AlphaFoldDB" id="A0A9W8XBF3"/>
<dbReference type="EMBL" id="JAPEUX010000008">
    <property type="protein sequence ID" value="KAJ4346586.1"/>
    <property type="molecule type" value="Genomic_DNA"/>
</dbReference>
<dbReference type="RefSeq" id="XP_056066386.1">
    <property type="nucleotide sequence ID" value="XM_056219259.1"/>
</dbReference>
<evidence type="ECO:0000259" key="2">
    <source>
        <dbReference type="Pfam" id="PF11790"/>
    </source>
</evidence>
<feature type="chain" id="PRO_5040840749" description="Asl1-like glycosyl hydrolase catalytic domain-containing protein" evidence="1">
    <location>
        <begin position="19"/>
        <end position="275"/>
    </location>
</feature>
<dbReference type="SUPFAM" id="SSF51445">
    <property type="entry name" value="(Trans)glycosidases"/>
    <property type="match status" value="1"/>
</dbReference>
<dbReference type="Proteomes" id="UP001140513">
    <property type="component" value="Unassembled WGS sequence"/>
</dbReference>
<dbReference type="InterPro" id="IPR024655">
    <property type="entry name" value="Asl1_glyco_hydro_catalytic"/>
</dbReference>
<organism evidence="3 4">
    <name type="scientific">Didymosphaeria variabile</name>
    <dbReference type="NCBI Taxonomy" id="1932322"/>
    <lineage>
        <taxon>Eukaryota</taxon>
        <taxon>Fungi</taxon>
        <taxon>Dikarya</taxon>
        <taxon>Ascomycota</taxon>
        <taxon>Pezizomycotina</taxon>
        <taxon>Dothideomycetes</taxon>
        <taxon>Pleosporomycetidae</taxon>
        <taxon>Pleosporales</taxon>
        <taxon>Massarineae</taxon>
        <taxon>Didymosphaeriaceae</taxon>
        <taxon>Didymosphaeria</taxon>
    </lineage>
</organism>
<keyword evidence="1" id="KW-0732">Signal</keyword>
<feature type="domain" description="Asl1-like glycosyl hydrolase catalytic" evidence="2">
    <location>
        <begin position="39"/>
        <end position="239"/>
    </location>
</feature>
<protein>
    <recommendedName>
        <fullName evidence="2">Asl1-like glycosyl hydrolase catalytic domain-containing protein</fullName>
    </recommendedName>
</protein>
<evidence type="ECO:0000313" key="3">
    <source>
        <dbReference type="EMBL" id="KAJ4346586.1"/>
    </source>
</evidence>
<proteinExistence type="predicted"/>
<accession>A0A9W8XBF3</accession>
<dbReference type="GO" id="GO:0009277">
    <property type="term" value="C:fungal-type cell wall"/>
    <property type="evidence" value="ECO:0007669"/>
    <property type="project" value="TreeGrafter"/>
</dbReference>
<dbReference type="PANTHER" id="PTHR34154:SF3">
    <property type="entry name" value="ALKALI-SENSITIVE LINKAGE PROTEIN 1"/>
    <property type="match status" value="1"/>
</dbReference>
<dbReference type="InterPro" id="IPR053183">
    <property type="entry name" value="ASL1"/>
</dbReference>
<evidence type="ECO:0000313" key="4">
    <source>
        <dbReference type="Proteomes" id="UP001140513"/>
    </source>
</evidence>
<comment type="caution">
    <text evidence="3">The sequence shown here is derived from an EMBL/GenBank/DDBJ whole genome shotgun (WGS) entry which is preliminary data.</text>
</comment>
<name>A0A9W8XBF3_9PLEO</name>
<feature type="signal peptide" evidence="1">
    <location>
        <begin position="1"/>
        <end position="18"/>
    </location>
</feature>
<dbReference type="OrthoDB" id="43654at2759"/>
<sequence length="275" mass="30909">MAFFRYAATAALLTLATASTSSKRGLCFVPERHRGVHPHPEDNAIWATRRSDLTWYYNYEAAPPPDYKNMAGFEFVPMLWGVPDGGLLGTPFLDSIRQQMKNGLNITHVLGFNEPDGADNGGSNISPHYASKIWKQNVEPLKKHGVKLGAPAITGSPRGAMWLQDFLAHCNGSCNPDFMPIHFYGDFESMASKIGEVTRAYPKLPIWVTEWGYSNQSLHDTHWAFNKSLRLFDNWRYVLTPCYPRMRKAVPRLGPSCIHSRSTINTFDCALMQPG</sequence>